<dbReference type="AlphaFoldDB" id="A0A1Y2DLJ9"/>
<reference evidence="2 3" key="1">
    <citation type="submission" date="2016-07" db="EMBL/GenBank/DDBJ databases">
        <title>Pervasive Adenine N6-methylation of Active Genes in Fungi.</title>
        <authorList>
            <consortium name="DOE Joint Genome Institute"/>
            <person name="Mondo S.J."/>
            <person name="Dannebaum R.O."/>
            <person name="Kuo R.C."/>
            <person name="Labutti K."/>
            <person name="Haridas S."/>
            <person name="Kuo A."/>
            <person name="Salamov A."/>
            <person name="Ahrendt S.R."/>
            <person name="Lipzen A."/>
            <person name="Sullivan W."/>
            <person name="Andreopoulos W.B."/>
            <person name="Clum A."/>
            <person name="Lindquist E."/>
            <person name="Daum C."/>
            <person name="Ramamoorthy G.K."/>
            <person name="Gryganskyi A."/>
            <person name="Culley D."/>
            <person name="Magnuson J.K."/>
            <person name="James T.Y."/>
            <person name="O'Malley M.A."/>
            <person name="Stajich J.E."/>
            <person name="Spatafora J.W."/>
            <person name="Visel A."/>
            <person name="Grigoriev I.V."/>
        </authorList>
    </citation>
    <scope>NUCLEOTIDE SEQUENCE [LARGE SCALE GENOMIC DNA]</scope>
    <source>
        <strain evidence="2 3">CBS 129021</strain>
    </source>
</reference>
<keyword evidence="3" id="KW-1185">Reference proteome</keyword>
<feature type="compositionally biased region" description="Basic and acidic residues" evidence="1">
    <location>
        <begin position="1"/>
        <end position="26"/>
    </location>
</feature>
<protein>
    <recommendedName>
        <fullName evidence="4">BZIP domain-containing protein</fullName>
    </recommendedName>
</protein>
<dbReference type="Gene3D" id="1.20.5.170">
    <property type="match status" value="1"/>
</dbReference>
<dbReference type="GO" id="GO:0003700">
    <property type="term" value="F:DNA-binding transcription factor activity"/>
    <property type="evidence" value="ECO:0007669"/>
    <property type="project" value="InterPro"/>
</dbReference>
<dbReference type="GeneID" id="63781669"/>
<name>A0A1Y2DLJ9_9PEZI</name>
<proteinExistence type="predicted"/>
<dbReference type="RefSeq" id="XP_040712561.1">
    <property type="nucleotide sequence ID" value="XM_040865457.1"/>
</dbReference>
<accession>A0A1Y2DLJ9</accession>
<evidence type="ECO:0000256" key="1">
    <source>
        <dbReference type="SAM" id="MobiDB-lite"/>
    </source>
</evidence>
<dbReference type="SUPFAM" id="SSF57959">
    <property type="entry name" value="Leucine zipper domain"/>
    <property type="match status" value="1"/>
</dbReference>
<dbReference type="Proteomes" id="UP000193689">
    <property type="component" value="Unassembled WGS sequence"/>
</dbReference>
<evidence type="ECO:0000313" key="3">
    <source>
        <dbReference type="Proteomes" id="UP000193689"/>
    </source>
</evidence>
<comment type="caution">
    <text evidence="2">The sequence shown here is derived from an EMBL/GenBank/DDBJ whole genome shotgun (WGS) entry which is preliminary data.</text>
</comment>
<gene>
    <name evidence="2" type="ORF">BCR38DRAFT_54315</name>
</gene>
<feature type="region of interest" description="Disordered" evidence="1">
    <location>
        <begin position="1"/>
        <end position="36"/>
    </location>
</feature>
<evidence type="ECO:0008006" key="4">
    <source>
        <dbReference type="Google" id="ProtNLM"/>
    </source>
</evidence>
<dbReference type="CDD" id="cd14688">
    <property type="entry name" value="bZIP_YAP"/>
    <property type="match status" value="1"/>
</dbReference>
<sequence length="330" mass="36624">MSSEFNSERAISEDNGRTMDGIEKKRAQNRLAQRNYRRNVKQRIRELEEQVATQASMLTLLSGHTETNMNINSLALTPNMNEHGSSGGLGASNEYENFDPQCTFPVPDVLEARSAYSSGSNGIVTNDEVKRASNCAAPALGSETPSSHMNDSDRIYSAHKSIDTMATTPSSQSARSASTSSWSYFNSNTTSSVDASTRTPPASTLEAKIERIIQVAKDSGFESFDAAICCYYTAKFELPACLVNQQSSRTHQLPELLGKIRVEIQNWEPNESHCYRQEIHRSSEQLLLSDLLHFHKSAGKDLLALMKSYMTQQVPIDWKHLACLLQTEVS</sequence>
<evidence type="ECO:0000313" key="2">
    <source>
        <dbReference type="EMBL" id="ORY60127.1"/>
    </source>
</evidence>
<dbReference type="InterPro" id="IPR046347">
    <property type="entry name" value="bZIP_sf"/>
</dbReference>
<organism evidence="2 3">
    <name type="scientific">Pseudomassariella vexata</name>
    <dbReference type="NCBI Taxonomy" id="1141098"/>
    <lineage>
        <taxon>Eukaryota</taxon>
        <taxon>Fungi</taxon>
        <taxon>Dikarya</taxon>
        <taxon>Ascomycota</taxon>
        <taxon>Pezizomycotina</taxon>
        <taxon>Sordariomycetes</taxon>
        <taxon>Xylariomycetidae</taxon>
        <taxon>Amphisphaeriales</taxon>
        <taxon>Pseudomassariaceae</taxon>
        <taxon>Pseudomassariella</taxon>
    </lineage>
</organism>
<dbReference type="InParanoid" id="A0A1Y2DLJ9"/>
<dbReference type="EMBL" id="MCFJ01000012">
    <property type="protein sequence ID" value="ORY60127.1"/>
    <property type="molecule type" value="Genomic_DNA"/>
</dbReference>
<dbReference type="OrthoDB" id="194358at2759"/>